<dbReference type="STRING" id="35570.A0A1I8NMR5"/>
<evidence type="ECO:0000256" key="2">
    <source>
        <dbReference type="ARBA" id="ARBA00023315"/>
    </source>
</evidence>
<dbReference type="OrthoDB" id="8113373at2759"/>
<evidence type="ECO:0000256" key="8">
    <source>
        <dbReference type="ARBA" id="ARBA00051284"/>
    </source>
</evidence>
<dbReference type="Proteomes" id="UP000095300">
    <property type="component" value="Unassembled WGS sequence"/>
</dbReference>
<evidence type="ECO:0000256" key="3">
    <source>
        <dbReference type="ARBA" id="ARBA00037926"/>
    </source>
</evidence>
<dbReference type="PANTHER" id="PTHR20905:SF1">
    <property type="entry name" value="AT07410P-RELATED"/>
    <property type="match status" value="1"/>
</dbReference>
<keyword evidence="1" id="KW-0808">Transferase</keyword>
<dbReference type="SUPFAM" id="SSF55729">
    <property type="entry name" value="Acyl-CoA N-acyltransferases (Nat)"/>
    <property type="match status" value="1"/>
</dbReference>
<evidence type="ECO:0000256" key="12">
    <source>
        <dbReference type="ARBA" id="ARBA00052335"/>
    </source>
</evidence>
<dbReference type="KEGG" id="scac:106088012"/>
<dbReference type="EC" id="2.3.1.87" evidence="5"/>
<evidence type="ECO:0000256" key="7">
    <source>
        <dbReference type="ARBA" id="ARBA00050849"/>
    </source>
</evidence>
<dbReference type="FunFam" id="3.40.630.30:FF:000046">
    <property type="entry name" value="Dopamine N-acetyltransferase"/>
    <property type="match status" value="1"/>
</dbReference>
<comment type="catalytic activity">
    <reaction evidence="8">
        <text>serotonin + (5Z,8Z,11Z,14Z)-eicosatetraenoyl-CoA = N-[(5Z,8Z,11Z,14Z)-eicosatetraenoyl]-serotonin + CoA + H(+)</text>
        <dbReference type="Rhea" id="RHEA:51396"/>
        <dbReference type="ChEBI" id="CHEBI:15378"/>
        <dbReference type="ChEBI" id="CHEBI:57287"/>
        <dbReference type="ChEBI" id="CHEBI:57368"/>
        <dbReference type="ChEBI" id="CHEBI:132255"/>
        <dbReference type="ChEBI" id="CHEBI:350546"/>
    </reaction>
    <physiologicalReaction direction="left-to-right" evidence="8">
        <dbReference type="Rhea" id="RHEA:51397"/>
    </physiologicalReaction>
</comment>
<comment type="catalytic activity">
    <reaction evidence="12">
        <text>dopamine + hexadecanoyl-CoA = N-hexadecanoyl-dopamine + CoA + H(+)</text>
        <dbReference type="Rhea" id="RHEA:51376"/>
        <dbReference type="ChEBI" id="CHEBI:15378"/>
        <dbReference type="ChEBI" id="CHEBI:57287"/>
        <dbReference type="ChEBI" id="CHEBI:57379"/>
        <dbReference type="ChEBI" id="CHEBI:59905"/>
        <dbReference type="ChEBI" id="CHEBI:134058"/>
    </reaction>
    <physiologicalReaction direction="left-to-right" evidence="12">
        <dbReference type="Rhea" id="RHEA:51377"/>
    </physiologicalReaction>
</comment>
<dbReference type="InterPro" id="IPR016181">
    <property type="entry name" value="Acyl_CoA_acyltransferase"/>
</dbReference>
<comment type="catalytic activity">
    <reaction evidence="7">
        <text>serotonin + octadecanoyl-CoA = N-octadecanoyl-serotonin + CoA + H(+)</text>
        <dbReference type="Rhea" id="RHEA:51400"/>
        <dbReference type="ChEBI" id="CHEBI:15378"/>
        <dbReference type="ChEBI" id="CHEBI:57287"/>
        <dbReference type="ChEBI" id="CHEBI:57394"/>
        <dbReference type="ChEBI" id="CHEBI:134065"/>
        <dbReference type="ChEBI" id="CHEBI:350546"/>
    </reaction>
    <physiologicalReaction direction="left-to-right" evidence="7">
        <dbReference type="Rhea" id="RHEA:51401"/>
    </physiologicalReaction>
</comment>
<keyword evidence="15" id="KW-1185">Reference proteome</keyword>
<comment type="catalytic activity">
    <reaction evidence="13">
        <text>serotonin + acetyl-CoA = N-acetylserotonin + CoA + H(+)</text>
        <dbReference type="Rhea" id="RHEA:25217"/>
        <dbReference type="ChEBI" id="CHEBI:15378"/>
        <dbReference type="ChEBI" id="CHEBI:17697"/>
        <dbReference type="ChEBI" id="CHEBI:57287"/>
        <dbReference type="ChEBI" id="CHEBI:57288"/>
        <dbReference type="ChEBI" id="CHEBI:350546"/>
        <dbReference type="EC" id="2.3.1.87"/>
    </reaction>
    <physiologicalReaction direction="left-to-right" evidence="13">
        <dbReference type="Rhea" id="RHEA:25218"/>
    </physiologicalReaction>
</comment>
<keyword evidence="2" id="KW-0012">Acyltransferase</keyword>
<comment type="catalytic activity">
    <reaction evidence="10">
        <text>serotonin + (9Z)-octadecenoyl-CoA = N-(9Z-octadecenoyl)-serotonin + CoA + H(+)</text>
        <dbReference type="Rhea" id="RHEA:51392"/>
        <dbReference type="ChEBI" id="CHEBI:15378"/>
        <dbReference type="ChEBI" id="CHEBI:57287"/>
        <dbReference type="ChEBI" id="CHEBI:57387"/>
        <dbReference type="ChEBI" id="CHEBI:134064"/>
        <dbReference type="ChEBI" id="CHEBI:350546"/>
    </reaction>
    <physiologicalReaction direction="left-to-right" evidence="10">
        <dbReference type="Rhea" id="RHEA:51393"/>
    </physiologicalReaction>
</comment>
<dbReference type="Gene3D" id="3.40.630.30">
    <property type="match status" value="1"/>
</dbReference>
<evidence type="ECO:0000256" key="1">
    <source>
        <dbReference type="ARBA" id="ARBA00022679"/>
    </source>
</evidence>
<reference evidence="14" key="1">
    <citation type="submission" date="2020-05" db="UniProtKB">
        <authorList>
            <consortium name="EnsemblMetazoa"/>
        </authorList>
    </citation>
    <scope>IDENTIFICATION</scope>
    <source>
        <strain evidence="14">USDA</strain>
    </source>
</reference>
<protein>
    <recommendedName>
        <fullName evidence="5">aralkylamine N-acetyltransferase</fullName>
        <ecNumber evidence="5">2.3.1.87</ecNumber>
    </recommendedName>
</protein>
<dbReference type="PANTHER" id="PTHR20905">
    <property type="entry name" value="N-ACETYLTRANSFERASE-RELATED"/>
    <property type="match status" value="1"/>
</dbReference>
<comment type="catalytic activity">
    <reaction evidence="6">
        <text>dopamine + (9Z)-octadecenoyl-CoA = N-(9Z-octadecanoyl)-dopamine + CoA + H(+)</text>
        <dbReference type="Rhea" id="RHEA:51380"/>
        <dbReference type="ChEBI" id="CHEBI:15378"/>
        <dbReference type="ChEBI" id="CHEBI:31883"/>
        <dbReference type="ChEBI" id="CHEBI:57287"/>
        <dbReference type="ChEBI" id="CHEBI:57387"/>
        <dbReference type="ChEBI" id="CHEBI:59905"/>
    </reaction>
    <physiologicalReaction direction="left-to-right" evidence="6">
        <dbReference type="Rhea" id="RHEA:51381"/>
    </physiologicalReaction>
</comment>
<proteinExistence type="inferred from homology"/>
<evidence type="ECO:0000256" key="10">
    <source>
        <dbReference type="ARBA" id="ARBA00051823"/>
    </source>
</evidence>
<accession>A0A1I8NMR5</accession>
<evidence type="ECO:0000256" key="13">
    <source>
        <dbReference type="ARBA" id="ARBA00052491"/>
    </source>
</evidence>
<dbReference type="VEuPathDB" id="VectorBase:SCAU000406"/>
<name>A0A1I8NMR5_STOCA</name>
<sequence>MDGTLEIRVIQPEEAHKIVKFLVENFFAHAPLSSCHPKNVLTAEDEAKLCKCIEIYGCSIMALEGDELVGVCVALPKNRSSIDEYFQQADELGKDNKNGQILRLLGEVNRDAGIFDRYGVEEILYLFLASVATSHGGRNIATRMTQELMRLGKLWNYQVLSMDCSSYYCARVCERLGMECLNTVLFDEYRDDSGNPIFKPALPHVAMKTFAQRL</sequence>
<evidence type="ECO:0000256" key="9">
    <source>
        <dbReference type="ARBA" id="ARBA00051711"/>
    </source>
</evidence>
<evidence type="ECO:0000256" key="5">
    <source>
        <dbReference type="ARBA" id="ARBA00039114"/>
    </source>
</evidence>
<comment type="similarity">
    <text evidence="4">Belongs to the acetyltransferase family. AANAT subfamily.</text>
</comment>
<evidence type="ECO:0000313" key="15">
    <source>
        <dbReference type="Proteomes" id="UP000095300"/>
    </source>
</evidence>
<dbReference type="AlphaFoldDB" id="A0A1I8NMR5"/>
<comment type="catalytic activity">
    <reaction evidence="9">
        <text>dopamine + acetyl-CoA = N-acetyldopamine + CoA + H(+)</text>
        <dbReference type="Rhea" id="RHEA:51388"/>
        <dbReference type="ChEBI" id="CHEBI:15378"/>
        <dbReference type="ChEBI" id="CHEBI:57287"/>
        <dbReference type="ChEBI" id="CHEBI:57288"/>
        <dbReference type="ChEBI" id="CHEBI:59905"/>
        <dbReference type="ChEBI" id="CHEBI:125678"/>
    </reaction>
    <physiologicalReaction direction="left-to-right" evidence="9">
        <dbReference type="Rhea" id="RHEA:51389"/>
    </physiologicalReaction>
</comment>
<comment type="catalytic activity">
    <reaction evidence="11">
        <text>serotonin + hexadecanoyl-CoA = N-hexadecanoyl-serotonin + CoA + H(+)</text>
        <dbReference type="Rhea" id="RHEA:51384"/>
        <dbReference type="ChEBI" id="CHEBI:15378"/>
        <dbReference type="ChEBI" id="CHEBI:57287"/>
        <dbReference type="ChEBI" id="CHEBI:57379"/>
        <dbReference type="ChEBI" id="CHEBI:134059"/>
        <dbReference type="ChEBI" id="CHEBI:350546"/>
    </reaction>
    <physiologicalReaction direction="left-to-right" evidence="11">
        <dbReference type="Rhea" id="RHEA:51385"/>
    </physiologicalReaction>
</comment>
<organism evidence="14 15">
    <name type="scientific">Stomoxys calcitrans</name>
    <name type="common">Stable fly</name>
    <name type="synonym">Conops calcitrans</name>
    <dbReference type="NCBI Taxonomy" id="35570"/>
    <lineage>
        <taxon>Eukaryota</taxon>
        <taxon>Metazoa</taxon>
        <taxon>Ecdysozoa</taxon>
        <taxon>Arthropoda</taxon>
        <taxon>Hexapoda</taxon>
        <taxon>Insecta</taxon>
        <taxon>Pterygota</taxon>
        <taxon>Neoptera</taxon>
        <taxon>Endopterygota</taxon>
        <taxon>Diptera</taxon>
        <taxon>Brachycera</taxon>
        <taxon>Muscomorpha</taxon>
        <taxon>Muscoidea</taxon>
        <taxon>Muscidae</taxon>
        <taxon>Stomoxys</taxon>
    </lineage>
</organism>
<dbReference type="GO" id="GO:0004059">
    <property type="term" value="F:aralkylamine N-acetyltransferase activity"/>
    <property type="evidence" value="ECO:0007669"/>
    <property type="project" value="UniProtKB-EC"/>
</dbReference>
<evidence type="ECO:0000256" key="4">
    <source>
        <dbReference type="ARBA" id="ARBA00038182"/>
    </source>
</evidence>
<dbReference type="EnsemblMetazoa" id="SCAU000406-RA">
    <property type="protein sequence ID" value="SCAU000406-PA"/>
    <property type="gene ID" value="SCAU000406"/>
</dbReference>
<evidence type="ECO:0000313" key="14">
    <source>
        <dbReference type="EnsemblMetazoa" id="SCAU000406-PA"/>
    </source>
</evidence>
<gene>
    <name evidence="14" type="primary">106088012</name>
</gene>
<comment type="pathway">
    <text evidence="3">Aromatic compound metabolism; melatonin biosynthesis; melatonin from serotonin: step 1/2.</text>
</comment>
<evidence type="ECO:0000256" key="6">
    <source>
        <dbReference type="ARBA" id="ARBA00050189"/>
    </source>
</evidence>
<evidence type="ECO:0000256" key="11">
    <source>
        <dbReference type="ARBA" id="ARBA00052178"/>
    </source>
</evidence>